<sequence length="281" mass="29807">VGLDDEGVVEAAMNGKGELRLRAKHLKSDYVAQCEYTCSDFITTPDCSYLLIGCKDGEVLQLQPADMPVDAATGFKEIMQERTAIDQISIFKEAAVAISESQEMLFAVLTGGVVCVFALSLDGSFDCLAECATGMDTILGLGSLQRVHHAVWMFSKKSVKVWRGEEGTFEKEDDMENLQLQLDGDFAAVAAATASSAAAVAAHLDVVCVGTTEGEIGCVVSDHAGSDVSISARWGQLMGVEGRVIALAADVFEDLKIVSGAREFGLPSDFRLQTSDCASAS</sequence>
<dbReference type="EMBL" id="BTSY01000005">
    <property type="protein sequence ID" value="GMT30842.1"/>
    <property type="molecule type" value="Genomic_DNA"/>
</dbReference>
<proteinExistence type="predicted"/>
<evidence type="ECO:0000313" key="1">
    <source>
        <dbReference type="EMBL" id="GMT30842.1"/>
    </source>
</evidence>
<comment type="caution">
    <text evidence="1">The sequence shown here is derived from an EMBL/GenBank/DDBJ whole genome shotgun (WGS) entry which is preliminary data.</text>
</comment>
<dbReference type="Proteomes" id="UP001432322">
    <property type="component" value="Unassembled WGS sequence"/>
</dbReference>
<evidence type="ECO:0008006" key="3">
    <source>
        <dbReference type="Google" id="ProtNLM"/>
    </source>
</evidence>
<organism evidence="1 2">
    <name type="scientific">Pristionchus fissidentatus</name>
    <dbReference type="NCBI Taxonomy" id="1538716"/>
    <lineage>
        <taxon>Eukaryota</taxon>
        <taxon>Metazoa</taxon>
        <taxon>Ecdysozoa</taxon>
        <taxon>Nematoda</taxon>
        <taxon>Chromadorea</taxon>
        <taxon>Rhabditida</taxon>
        <taxon>Rhabditina</taxon>
        <taxon>Diplogasteromorpha</taxon>
        <taxon>Diplogasteroidea</taxon>
        <taxon>Neodiplogasteridae</taxon>
        <taxon>Pristionchus</taxon>
    </lineage>
</organism>
<name>A0AAV5WIJ7_9BILA</name>
<gene>
    <name evidence="1" type="ORF">PFISCL1PPCAC_22139</name>
</gene>
<reference evidence="1" key="1">
    <citation type="submission" date="2023-10" db="EMBL/GenBank/DDBJ databases">
        <title>Genome assembly of Pristionchus species.</title>
        <authorList>
            <person name="Yoshida K."/>
            <person name="Sommer R.J."/>
        </authorList>
    </citation>
    <scope>NUCLEOTIDE SEQUENCE</scope>
    <source>
        <strain evidence="1">RS5133</strain>
    </source>
</reference>
<feature type="non-terminal residue" evidence="1">
    <location>
        <position position="1"/>
    </location>
</feature>
<accession>A0AAV5WIJ7</accession>
<evidence type="ECO:0000313" key="2">
    <source>
        <dbReference type="Proteomes" id="UP001432322"/>
    </source>
</evidence>
<dbReference type="AlphaFoldDB" id="A0AAV5WIJ7"/>
<protein>
    <recommendedName>
        <fullName evidence="3">Cleavage/polyadenylation specificity factor A subunit C-terminal domain-containing protein</fullName>
    </recommendedName>
</protein>
<keyword evidence="2" id="KW-1185">Reference proteome</keyword>